<evidence type="ECO:0000313" key="3">
    <source>
        <dbReference type="Proteomes" id="UP000013940"/>
    </source>
</evidence>
<gene>
    <name evidence="2" type="ORF">PFLCHA0_c35730</name>
</gene>
<dbReference type="RefSeq" id="WP_015635989.1">
    <property type="nucleotide sequence ID" value="NC_021237.1"/>
</dbReference>
<evidence type="ECO:0008006" key="4">
    <source>
        <dbReference type="Google" id="ProtNLM"/>
    </source>
</evidence>
<dbReference type="Proteomes" id="UP000013940">
    <property type="component" value="Chromosome"/>
</dbReference>
<reference evidence="3" key="1">
    <citation type="journal article" date="2014" name="Genome Announc.">
        <title>Full-genome sequence of the plant growth-promoting bacterium Pseudomonas protegens CHA0.</title>
        <authorList>
            <person name="Jousset A."/>
            <person name="Schuldes J."/>
            <person name="Keel C."/>
            <person name="Maurhofer M."/>
            <person name="Daniel R."/>
            <person name="Scheu S."/>
            <person name="Thuermer A."/>
        </authorList>
    </citation>
    <scope>NUCLEOTIDE SEQUENCE [LARGE SCALE GENOMIC DNA]</scope>
    <source>
        <strain evidence="3">DSM 19095 / LMG 27888 / CFBP 6595 / CHA0</strain>
    </source>
</reference>
<dbReference type="InterPro" id="IPR010727">
    <property type="entry name" value="DUF1302"/>
</dbReference>
<accession>A0A2C9ENZ4</accession>
<protein>
    <recommendedName>
        <fullName evidence="4">Adhesin</fullName>
    </recommendedName>
</protein>
<dbReference type="eggNOG" id="COG3203">
    <property type="taxonomic scope" value="Bacteria"/>
</dbReference>
<sequence length="583" mass="63811">MAHQFQLDPFRLLGLPTLLALSISAPGQAATFDIGEIQGQFDSSLSIGASWALRNPDRAFIGTWNAGHASSQSSDDGRLNFRKGETFSKIFKGVHDLQLSYGDSGVFLRGKYWYDFELKDESRRYVQISDEHRKEAAKSSGAQLLDAFVYHNYFIADQPGNARLGKQVVSWGESTFIGNGINVINPTDVAAFRRPGAEIKEGLIPVNMLFLSQGLSENLSAEFFYQLEWDQTVVDNCGTFFGSDVMADGCNTRMGFSPPWDPNGQYHFTRGGDRDARDSGQFGMALRWQVEALNNTEFGLYALNYHSRAPFLGGTVGTAPFAVKPGTRASSAEYFIEYPEDIRLYGLSFATTLGTTAVSGELSYRPNMPLSLNGSDVTIAALAGPMAADLGAPIFTSGFAQPVPGESFHGYVRKPVTQAQITLTHFIDQVWAAERLSLITEIGYNHLGDINSNALRFGRDSIFGNGELPDNRNCALMANPVNPQNCNNKGFYSANSWGYRGRAILDYQNVIAGVNLKPSLSWSHDVQGYGPNFNQGSKAISLALDADLRNTYSASLSYTDFFGGAYNTSTDRDFVALSFGVSF</sequence>
<feature type="chain" id="PRO_5012112639" description="Adhesin" evidence="1">
    <location>
        <begin position="30"/>
        <end position="583"/>
    </location>
</feature>
<dbReference type="GeneID" id="57476562"/>
<evidence type="ECO:0000256" key="1">
    <source>
        <dbReference type="SAM" id="SignalP"/>
    </source>
</evidence>
<evidence type="ECO:0000313" key="2">
    <source>
        <dbReference type="EMBL" id="AGL85341.1"/>
    </source>
</evidence>
<organism evidence="2 3">
    <name type="scientific">Pseudomonas protegens (strain DSM 19095 / LMG 27888 / CFBP 6595 / CHA0)</name>
    <dbReference type="NCBI Taxonomy" id="1124983"/>
    <lineage>
        <taxon>Bacteria</taxon>
        <taxon>Pseudomonadati</taxon>
        <taxon>Pseudomonadota</taxon>
        <taxon>Gammaproteobacteria</taxon>
        <taxon>Pseudomonadales</taxon>
        <taxon>Pseudomonadaceae</taxon>
        <taxon>Pseudomonas</taxon>
    </lineage>
</organism>
<proteinExistence type="predicted"/>
<dbReference type="KEGG" id="pprc:PFLCHA0_c35730"/>
<dbReference type="Pfam" id="PF06980">
    <property type="entry name" value="DUF1302"/>
    <property type="match status" value="1"/>
</dbReference>
<name>A0A2C9ENZ4_PSEPH</name>
<dbReference type="HOGENOM" id="CLU_016532_0_0_6"/>
<keyword evidence="1" id="KW-0732">Signal</keyword>
<dbReference type="AlphaFoldDB" id="A0A2C9ENZ4"/>
<dbReference type="EMBL" id="CP003190">
    <property type="protein sequence ID" value="AGL85341.1"/>
    <property type="molecule type" value="Genomic_DNA"/>
</dbReference>
<feature type="signal peptide" evidence="1">
    <location>
        <begin position="1"/>
        <end position="29"/>
    </location>
</feature>